<feature type="signal peptide" evidence="2">
    <location>
        <begin position="1"/>
        <end position="22"/>
    </location>
</feature>
<feature type="chain" id="PRO_5019710902" evidence="2">
    <location>
        <begin position="23"/>
        <end position="137"/>
    </location>
</feature>
<gene>
    <name evidence="3" type="ORF">NAV_LOCUS5003</name>
</gene>
<evidence type="ECO:0000256" key="1">
    <source>
        <dbReference type="SAM" id="MobiDB-lite"/>
    </source>
</evidence>
<feature type="compositionally biased region" description="Basic and acidic residues" evidence="1">
    <location>
        <begin position="126"/>
        <end position="137"/>
    </location>
</feature>
<dbReference type="AlphaFoldDB" id="A0A498SN53"/>
<keyword evidence="2" id="KW-0732">Signal</keyword>
<organism evidence="3 4">
    <name type="scientific">Acanthocheilonema viteae</name>
    <name type="common">Filarial nematode worm</name>
    <name type="synonym">Dipetalonema viteae</name>
    <dbReference type="NCBI Taxonomy" id="6277"/>
    <lineage>
        <taxon>Eukaryota</taxon>
        <taxon>Metazoa</taxon>
        <taxon>Ecdysozoa</taxon>
        <taxon>Nematoda</taxon>
        <taxon>Chromadorea</taxon>
        <taxon>Rhabditida</taxon>
        <taxon>Spirurina</taxon>
        <taxon>Spiruromorpha</taxon>
        <taxon>Filarioidea</taxon>
        <taxon>Onchocercidae</taxon>
        <taxon>Acanthocheilonema</taxon>
    </lineage>
</organism>
<keyword evidence="4" id="KW-1185">Reference proteome</keyword>
<reference evidence="3 4" key="1">
    <citation type="submission" date="2018-08" db="EMBL/GenBank/DDBJ databases">
        <authorList>
            <person name="Laetsch R D."/>
            <person name="Stevens L."/>
            <person name="Kumar S."/>
            <person name="Blaxter L. M."/>
        </authorList>
    </citation>
    <scope>NUCLEOTIDE SEQUENCE [LARGE SCALE GENOMIC DNA]</scope>
</reference>
<accession>A0A498SN53</accession>
<dbReference type="OrthoDB" id="5862459at2759"/>
<name>A0A498SN53_ACAVI</name>
<protein>
    <submittedName>
        <fullName evidence="3">Uncharacterized protein</fullName>
    </submittedName>
</protein>
<sequence length="137" mass="14842">MARYKVNAIVMLALLIFTSLLANSAQKSRYFQITMQNITSATVELSYYNLNIENNLGGHSSGAISTPVVLDGAIPRLRGKIAVTTPVGSTDMLHSAYEEPRPLVHNIPPGYDTSLPSPPIPPLHNSGDKIGKLKEKD</sequence>
<evidence type="ECO:0000313" key="4">
    <source>
        <dbReference type="Proteomes" id="UP000276991"/>
    </source>
</evidence>
<proteinExistence type="predicted"/>
<evidence type="ECO:0000313" key="3">
    <source>
        <dbReference type="EMBL" id="VBB30212.1"/>
    </source>
</evidence>
<dbReference type="Proteomes" id="UP000276991">
    <property type="component" value="Unassembled WGS sequence"/>
</dbReference>
<evidence type="ECO:0000256" key="2">
    <source>
        <dbReference type="SAM" id="SignalP"/>
    </source>
</evidence>
<feature type="region of interest" description="Disordered" evidence="1">
    <location>
        <begin position="105"/>
        <end position="137"/>
    </location>
</feature>
<dbReference type="EMBL" id="UPTC01000812">
    <property type="protein sequence ID" value="VBB30212.1"/>
    <property type="molecule type" value="Genomic_DNA"/>
</dbReference>